<dbReference type="Pfam" id="PF02416">
    <property type="entry name" value="TatA_B_E"/>
    <property type="match status" value="1"/>
</dbReference>
<keyword evidence="6 9" id="KW-1133">Transmembrane helix</keyword>
<comment type="subunit">
    <text evidence="9">Forms a complex with TatC.</text>
</comment>
<comment type="subcellular location">
    <subcellularLocation>
        <location evidence="1 9">Cell membrane</location>
        <topology evidence="1 9">Single-pass membrane protein</topology>
    </subcellularLocation>
</comment>
<evidence type="ECO:0000256" key="5">
    <source>
        <dbReference type="ARBA" id="ARBA00022927"/>
    </source>
</evidence>
<evidence type="ECO:0000256" key="2">
    <source>
        <dbReference type="ARBA" id="ARBA00022448"/>
    </source>
</evidence>
<dbReference type="InterPro" id="IPR006312">
    <property type="entry name" value="TatA/E"/>
</dbReference>
<gene>
    <name evidence="9" type="primary">tatA</name>
    <name evidence="11" type="ORF">Pse7429DRAFT_3384</name>
</gene>
<evidence type="ECO:0000256" key="7">
    <source>
        <dbReference type="ARBA" id="ARBA00023010"/>
    </source>
</evidence>
<evidence type="ECO:0000256" key="6">
    <source>
        <dbReference type="ARBA" id="ARBA00022989"/>
    </source>
</evidence>
<dbReference type="HAMAP" id="MF_00236">
    <property type="entry name" value="TatA_E"/>
    <property type="match status" value="1"/>
</dbReference>
<dbReference type="NCBIfam" id="TIGR01411">
    <property type="entry name" value="tatAE"/>
    <property type="match status" value="1"/>
</dbReference>
<evidence type="ECO:0000256" key="9">
    <source>
        <dbReference type="HAMAP-Rule" id="MF_00236"/>
    </source>
</evidence>
<keyword evidence="3 9" id="KW-1003">Cell membrane</keyword>
<feature type="region of interest" description="Disordered" evidence="10">
    <location>
        <begin position="42"/>
        <end position="66"/>
    </location>
</feature>
<dbReference type="EMBL" id="ALWB01000168">
    <property type="protein sequence ID" value="ELS31465.1"/>
    <property type="molecule type" value="Genomic_DNA"/>
</dbReference>
<dbReference type="PATRIC" id="fig|927668.3.peg.3880"/>
<proteinExistence type="inferred from homology"/>
<evidence type="ECO:0000256" key="1">
    <source>
        <dbReference type="ARBA" id="ARBA00004162"/>
    </source>
</evidence>
<feature type="transmembrane region" description="Helical" evidence="9">
    <location>
        <begin position="6"/>
        <end position="22"/>
    </location>
</feature>
<evidence type="ECO:0000313" key="11">
    <source>
        <dbReference type="EMBL" id="ELS31465.1"/>
    </source>
</evidence>
<evidence type="ECO:0000256" key="4">
    <source>
        <dbReference type="ARBA" id="ARBA00022692"/>
    </source>
</evidence>
<accession>L8MYC4</accession>
<name>L8MYC4_9CYAN</name>
<comment type="similarity">
    <text evidence="9">Belongs to the TatA/E family.</text>
</comment>
<dbReference type="PRINTS" id="PR01506">
    <property type="entry name" value="TATBPROTEIN"/>
</dbReference>
<comment type="function">
    <text evidence="9">Part of the twin-arginine translocation (Tat) system that transports large folded proteins containing a characteristic twin-arginine motif in their signal peptide across membranes. TatA could form the protein-conducting channel of the Tat system.</text>
</comment>
<keyword evidence="7 9" id="KW-0811">Translocation</keyword>
<dbReference type="PANTHER" id="PTHR42982">
    <property type="entry name" value="SEC-INDEPENDENT PROTEIN TRANSLOCASE PROTEIN TATA"/>
    <property type="match status" value="1"/>
</dbReference>
<comment type="caution">
    <text evidence="11">The sequence shown here is derived from an EMBL/GenBank/DDBJ whole genome shotgun (WGS) entry which is preliminary data.</text>
</comment>
<dbReference type="GO" id="GO:0008320">
    <property type="term" value="F:protein transmembrane transporter activity"/>
    <property type="evidence" value="ECO:0007669"/>
    <property type="project" value="UniProtKB-UniRule"/>
</dbReference>
<evidence type="ECO:0000313" key="12">
    <source>
        <dbReference type="Proteomes" id="UP000011201"/>
    </source>
</evidence>
<dbReference type="Proteomes" id="UP000011201">
    <property type="component" value="Unassembled WGS sequence"/>
</dbReference>
<dbReference type="Gene3D" id="1.20.5.3310">
    <property type="match status" value="1"/>
</dbReference>
<keyword evidence="12" id="KW-1185">Reference proteome</keyword>
<evidence type="ECO:0000256" key="3">
    <source>
        <dbReference type="ARBA" id="ARBA00022475"/>
    </source>
</evidence>
<keyword evidence="8 9" id="KW-0472">Membrane</keyword>
<protein>
    <recommendedName>
        <fullName evidence="9">Sec-independent protein translocase protein TatA</fullName>
    </recommendedName>
</protein>
<organism evidence="11 12">
    <name type="scientific">Pseudanabaena biceps PCC 7429</name>
    <dbReference type="NCBI Taxonomy" id="927668"/>
    <lineage>
        <taxon>Bacteria</taxon>
        <taxon>Bacillati</taxon>
        <taxon>Cyanobacteriota</taxon>
        <taxon>Cyanophyceae</taxon>
        <taxon>Pseudanabaenales</taxon>
        <taxon>Pseudanabaenaceae</taxon>
        <taxon>Pseudanabaena</taxon>
    </lineage>
</organism>
<evidence type="ECO:0000256" key="8">
    <source>
        <dbReference type="ARBA" id="ARBA00023136"/>
    </source>
</evidence>
<dbReference type="PANTHER" id="PTHR42982:SF1">
    <property type="entry name" value="SEC-INDEPENDENT PROTEIN TRANSLOCASE PROTEIN TATA"/>
    <property type="match status" value="1"/>
</dbReference>
<dbReference type="InterPro" id="IPR003369">
    <property type="entry name" value="TatA/B/E"/>
</dbReference>
<dbReference type="AlphaFoldDB" id="L8MYC4"/>
<keyword evidence="5 9" id="KW-0653">Protein transport</keyword>
<evidence type="ECO:0000256" key="10">
    <source>
        <dbReference type="SAM" id="MobiDB-lite"/>
    </source>
</evidence>
<keyword evidence="2 9" id="KW-0813">Transport</keyword>
<keyword evidence="4 9" id="KW-0812">Transmembrane</keyword>
<reference evidence="11 12" key="1">
    <citation type="journal article" date="2013" name="Proc. Natl. Acad. Sci. U.S.A.">
        <title>Improving the coverage of the cyanobacterial phylum using diversity-driven genome sequencing.</title>
        <authorList>
            <person name="Shih P.M."/>
            <person name="Wu D."/>
            <person name="Latifi A."/>
            <person name="Axen S.D."/>
            <person name="Fewer D.P."/>
            <person name="Talla E."/>
            <person name="Calteau A."/>
            <person name="Cai F."/>
            <person name="Tandeau de Marsac N."/>
            <person name="Rippka R."/>
            <person name="Herdman M."/>
            <person name="Sivonen K."/>
            <person name="Coursin T."/>
            <person name="Laurent T."/>
            <person name="Goodwin L."/>
            <person name="Nolan M."/>
            <person name="Davenport K.W."/>
            <person name="Han C.S."/>
            <person name="Rubin E.M."/>
            <person name="Eisen J.A."/>
            <person name="Woyke T."/>
            <person name="Gugger M."/>
            <person name="Kerfeld C.A."/>
        </authorList>
    </citation>
    <scope>NUCLEOTIDE SEQUENCE [LARGE SCALE GENOMIC DNA]</scope>
    <source>
        <strain evidence="11 12">PCC 7429</strain>
    </source>
</reference>
<dbReference type="GO" id="GO:0043953">
    <property type="term" value="P:protein transport by the Tat complex"/>
    <property type="evidence" value="ECO:0007669"/>
    <property type="project" value="UniProtKB-UniRule"/>
</dbReference>
<sequence length="66" mass="6859">MFGIGWPEVIVISLVGVAIFGAKRIPEIGRSVGQALRGFQDEVKGNGESDASGKADSVKDKAGDQV</sequence>
<dbReference type="OrthoDB" id="9800908at2"/>
<dbReference type="GO" id="GO:0033281">
    <property type="term" value="C:TAT protein transport complex"/>
    <property type="evidence" value="ECO:0007669"/>
    <property type="project" value="UniProtKB-UniRule"/>
</dbReference>